<name>A0AAW0V6B6_SCYPA</name>
<evidence type="ECO:0000313" key="3">
    <source>
        <dbReference type="Proteomes" id="UP001487740"/>
    </source>
</evidence>
<feature type="region of interest" description="Disordered" evidence="1">
    <location>
        <begin position="1"/>
        <end position="28"/>
    </location>
</feature>
<feature type="compositionally biased region" description="Basic residues" evidence="1">
    <location>
        <begin position="1"/>
        <end position="25"/>
    </location>
</feature>
<sequence length="118" mass="13491">MRSSSSRRRTSRRRRGRGRNRRNRRDAHTYTLLLYHRPSPPTASQEELQPLGILHRCTSPQNQTSSPCHTIPHKTAPHHSKTLTLTHATLAGLRSARVQVLFLGRTERSAATFHHYPG</sequence>
<protein>
    <submittedName>
        <fullName evidence="2">Uncharacterized protein</fullName>
    </submittedName>
</protein>
<comment type="caution">
    <text evidence="2">The sequence shown here is derived from an EMBL/GenBank/DDBJ whole genome shotgun (WGS) entry which is preliminary data.</text>
</comment>
<dbReference type="EMBL" id="JARAKH010000001">
    <property type="protein sequence ID" value="KAK8407869.1"/>
    <property type="molecule type" value="Genomic_DNA"/>
</dbReference>
<feature type="compositionally biased region" description="Polar residues" evidence="1">
    <location>
        <begin position="58"/>
        <end position="68"/>
    </location>
</feature>
<organism evidence="2 3">
    <name type="scientific">Scylla paramamosain</name>
    <name type="common">Mud crab</name>
    <dbReference type="NCBI Taxonomy" id="85552"/>
    <lineage>
        <taxon>Eukaryota</taxon>
        <taxon>Metazoa</taxon>
        <taxon>Ecdysozoa</taxon>
        <taxon>Arthropoda</taxon>
        <taxon>Crustacea</taxon>
        <taxon>Multicrustacea</taxon>
        <taxon>Malacostraca</taxon>
        <taxon>Eumalacostraca</taxon>
        <taxon>Eucarida</taxon>
        <taxon>Decapoda</taxon>
        <taxon>Pleocyemata</taxon>
        <taxon>Brachyura</taxon>
        <taxon>Eubrachyura</taxon>
        <taxon>Portunoidea</taxon>
        <taxon>Portunidae</taxon>
        <taxon>Portuninae</taxon>
        <taxon>Scylla</taxon>
    </lineage>
</organism>
<evidence type="ECO:0000313" key="2">
    <source>
        <dbReference type="EMBL" id="KAK8407869.1"/>
    </source>
</evidence>
<reference evidence="2 3" key="1">
    <citation type="submission" date="2023-03" db="EMBL/GenBank/DDBJ databases">
        <title>High-quality genome of Scylla paramamosain provides insights in environmental adaptation.</title>
        <authorList>
            <person name="Zhang L."/>
        </authorList>
    </citation>
    <scope>NUCLEOTIDE SEQUENCE [LARGE SCALE GENOMIC DNA]</scope>
    <source>
        <strain evidence="2">LZ_2023a</strain>
        <tissue evidence="2">Muscle</tissue>
    </source>
</reference>
<feature type="region of interest" description="Disordered" evidence="1">
    <location>
        <begin position="57"/>
        <end position="79"/>
    </location>
</feature>
<gene>
    <name evidence="2" type="ORF">O3P69_002427</name>
</gene>
<proteinExistence type="predicted"/>
<keyword evidence="3" id="KW-1185">Reference proteome</keyword>
<evidence type="ECO:0000256" key="1">
    <source>
        <dbReference type="SAM" id="MobiDB-lite"/>
    </source>
</evidence>
<accession>A0AAW0V6B6</accession>
<dbReference type="AlphaFoldDB" id="A0AAW0V6B6"/>
<dbReference type="Proteomes" id="UP001487740">
    <property type="component" value="Unassembled WGS sequence"/>
</dbReference>